<dbReference type="Pfam" id="PF00005">
    <property type="entry name" value="ABC_tran"/>
    <property type="match status" value="2"/>
</dbReference>
<proteinExistence type="predicted"/>
<protein>
    <submittedName>
        <fullName evidence="5">Macrolide transport system ATP-binding/permease</fullName>
    </submittedName>
</protein>
<keyword evidence="1" id="KW-0547">Nucleotide-binding</keyword>
<dbReference type="InterPro" id="IPR027417">
    <property type="entry name" value="P-loop_NTPase"/>
</dbReference>
<keyword evidence="6" id="KW-1185">Reference proteome</keyword>
<dbReference type="PROSITE" id="PS50893">
    <property type="entry name" value="ABC_TRANSPORTER_2"/>
    <property type="match status" value="2"/>
</dbReference>
<dbReference type="InterPro" id="IPR003593">
    <property type="entry name" value="AAA+_ATPase"/>
</dbReference>
<dbReference type="EMBL" id="JAFREL020000001">
    <property type="protein sequence ID" value="MEO1769765.1"/>
    <property type="molecule type" value="Genomic_DNA"/>
</dbReference>
<accession>A0ABV0EMA4</accession>
<evidence type="ECO:0000313" key="5">
    <source>
        <dbReference type="EMBL" id="MEO1769765.1"/>
    </source>
</evidence>
<evidence type="ECO:0000256" key="3">
    <source>
        <dbReference type="SAM" id="MobiDB-lite"/>
    </source>
</evidence>
<sequence length="523" mass="58866">MSLYFFPFRIEMARDSTRLSLFCALFSQEESGEIMETLAIKLINIQKSFGAKDVLRIEELNAYENNRIGIIGDNGSGKSTLLKIIQGELTPELGTVQRETTFNYFSQIAETMEVNDSERMDWELMGRLKIPKNDVATLSGGEATKLRLAKVLSTYQMGLLLDEPTTHLDRKGVDILIEELRYYYGTLIFVSHDRYFLNQLATTIWEIKDGRVTEYVGNYEDYKLQKEAEQLEQSRAAGNYQKEKSKLEAAIAKKKEQAAKAEKVSVKKKQQNVRPDRLSSSKQKDTVQKGLQKSAKAMESRLAQLDQAEAVSGKPRIVFPKNQSLELHNKFPIRGEQVTLHQGDKILLKASDFQFSLGKKIAIIGDNGVGKSTLLNQIAANGEGIILSPKVALGIYHQMDYKYRGTESLMQYLMRQTSYSEPVVRSILNKLGFSQLEITKALSELSGGEATRVSLALVFIQPSNTLILDEPTNFIDLATIEALEELLEAYGGTVLFTSHDSYFVERVADEVYSLEGQKLSLRN</sequence>
<dbReference type="InterPro" id="IPR003439">
    <property type="entry name" value="ABC_transporter-like_ATP-bd"/>
</dbReference>
<evidence type="ECO:0000256" key="2">
    <source>
        <dbReference type="ARBA" id="ARBA00022840"/>
    </source>
</evidence>
<evidence type="ECO:0000259" key="4">
    <source>
        <dbReference type="PROSITE" id="PS50893"/>
    </source>
</evidence>
<dbReference type="PANTHER" id="PTHR42855">
    <property type="entry name" value="ABC TRANSPORTER ATP-BINDING SUBUNIT"/>
    <property type="match status" value="1"/>
</dbReference>
<evidence type="ECO:0000256" key="1">
    <source>
        <dbReference type="ARBA" id="ARBA00022741"/>
    </source>
</evidence>
<feature type="domain" description="ABC transporter" evidence="4">
    <location>
        <begin position="333"/>
        <end position="521"/>
    </location>
</feature>
<dbReference type="Gene3D" id="3.40.50.300">
    <property type="entry name" value="P-loop containing nucleotide triphosphate hydrolases"/>
    <property type="match status" value="3"/>
</dbReference>
<name>A0ABV0EMA4_9ENTE</name>
<reference evidence="5 6" key="2">
    <citation type="submission" date="2024-02" db="EMBL/GenBank/DDBJ databases">
        <title>The Genome Sequence of Enterococcus sp. DIV0159.</title>
        <authorList>
            <person name="Earl A."/>
            <person name="Manson A."/>
            <person name="Gilmore M."/>
            <person name="Sanders J."/>
            <person name="Shea T."/>
            <person name="Howe W."/>
            <person name="Livny J."/>
            <person name="Cuomo C."/>
            <person name="Neafsey D."/>
            <person name="Birren B."/>
        </authorList>
    </citation>
    <scope>NUCLEOTIDE SEQUENCE [LARGE SCALE GENOMIC DNA]</scope>
    <source>
        <strain evidence="5 6">665A</strain>
    </source>
</reference>
<comment type="caution">
    <text evidence="5">The sequence shown here is derived from an EMBL/GenBank/DDBJ whole genome shotgun (WGS) entry which is preliminary data.</text>
</comment>
<evidence type="ECO:0000313" key="6">
    <source>
        <dbReference type="Proteomes" id="UP000664357"/>
    </source>
</evidence>
<dbReference type="InterPro" id="IPR032781">
    <property type="entry name" value="ABC_tran_Xtn"/>
</dbReference>
<dbReference type="InterPro" id="IPR017871">
    <property type="entry name" value="ABC_transporter-like_CS"/>
</dbReference>
<dbReference type="PROSITE" id="PS00211">
    <property type="entry name" value="ABC_TRANSPORTER_1"/>
    <property type="match status" value="2"/>
</dbReference>
<dbReference type="CDD" id="cd03221">
    <property type="entry name" value="ABCF_EF-3"/>
    <property type="match status" value="2"/>
</dbReference>
<dbReference type="GO" id="GO:0005524">
    <property type="term" value="F:ATP binding"/>
    <property type="evidence" value="ECO:0007669"/>
    <property type="project" value="UniProtKB-KW"/>
</dbReference>
<dbReference type="Pfam" id="PF12848">
    <property type="entry name" value="ABC_tran_Xtn"/>
    <property type="match status" value="1"/>
</dbReference>
<reference evidence="5 6" key="1">
    <citation type="submission" date="2021-03" db="EMBL/GenBank/DDBJ databases">
        <authorList>
            <person name="Gilmore M.S."/>
            <person name="Schwartzman J."/>
            <person name="Van Tyne D."/>
            <person name="Martin M."/>
            <person name="Earl A.M."/>
            <person name="Manson A.L."/>
            <person name="Straub T."/>
            <person name="Salamzade R."/>
            <person name="Saavedra J."/>
            <person name="Lebreton F."/>
            <person name="Prichula J."/>
            <person name="Schaufler K."/>
            <person name="Gaca A."/>
            <person name="Sgardioli B."/>
            <person name="Wagenaar J."/>
            <person name="Strong T."/>
        </authorList>
    </citation>
    <scope>NUCLEOTIDE SEQUENCE [LARGE SCALE GENOMIC DNA]</scope>
    <source>
        <strain evidence="5 6">665A</strain>
    </source>
</reference>
<dbReference type="SUPFAM" id="SSF52540">
    <property type="entry name" value="P-loop containing nucleoside triphosphate hydrolases"/>
    <property type="match status" value="2"/>
</dbReference>
<gene>
    <name evidence="5" type="ORF">JZO67_001716</name>
</gene>
<keyword evidence="2 5" id="KW-0067">ATP-binding</keyword>
<feature type="domain" description="ABC transporter" evidence="4">
    <location>
        <begin position="40"/>
        <end position="234"/>
    </location>
</feature>
<dbReference type="Proteomes" id="UP000664357">
    <property type="component" value="Unassembled WGS sequence"/>
</dbReference>
<dbReference type="SMART" id="SM00382">
    <property type="entry name" value="AAA"/>
    <property type="match status" value="2"/>
</dbReference>
<feature type="region of interest" description="Disordered" evidence="3">
    <location>
        <begin position="261"/>
        <end position="293"/>
    </location>
</feature>
<dbReference type="NCBIfam" id="NF000355">
    <property type="entry name" value="ribo_prot_ABC_F"/>
    <property type="match status" value="1"/>
</dbReference>
<feature type="compositionally biased region" description="Basic and acidic residues" evidence="3">
    <location>
        <begin position="274"/>
        <end position="287"/>
    </location>
</feature>
<dbReference type="PANTHER" id="PTHR42855:SF2">
    <property type="entry name" value="DRUG RESISTANCE ABC TRANSPORTER,ATP-BINDING PROTEIN"/>
    <property type="match status" value="1"/>
</dbReference>
<organism evidence="5 6">
    <name type="scientific">Candidatus Enterococcus ferrettii</name>
    <dbReference type="NCBI Taxonomy" id="2815324"/>
    <lineage>
        <taxon>Bacteria</taxon>
        <taxon>Bacillati</taxon>
        <taxon>Bacillota</taxon>
        <taxon>Bacilli</taxon>
        <taxon>Lactobacillales</taxon>
        <taxon>Enterococcaceae</taxon>
        <taxon>Enterococcus</taxon>
    </lineage>
</organism>
<dbReference type="InterPro" id="IPR051309">
    <property type="entry name" value="ABCF_ATPase"/>
</dbReference>